<dbReference type="Pfam" id="PF18845">
    <property type="entry name" value="baeRF_family3"/>
    <property type="match status" value="1"/>
</dbReference>
<evidence type="ECO:0000313" key="3">
    <source>
        <dbReference type="Proteomes" id="UP000064183"/>
    </source>
</evidence>
<evidence type="ECO:0000313" key="2">
    <source>
        <dbReference type="EMBL" id="ALU92096.1"/>
    </source>
</evidence>
<dbReference type="Proteomes" id="UP000064183">
    <property type="component" value="Chromosome"/>
</dbReference>
<evidence type="ECO:0000256" key="1">
    <source>
        <dbReference type="SAM" id="MobiDB-lite"/>
    </source>
</evidence>
<feature type="region of interest" description="Disordered" evidence="1">
    <location>
        <begin position="158"/>
        <end position="184"/>
    </location>
</feature>
<protein>
    <submittedName>
        <fullName evidence="2">Chemotaxis protein</fullName>
    </submittedName>
</protein>
<reference evidence="2 3" key="1">
    <citation type="journal article" date="2012" name="J. Bacteriol.">
        <title>Draft genome sequence of Streptomyces globisporus C-1027, which produces an antitumor antibiotic consisting of a nine-membered enediyne with a chromoprotein.</title>
        <authorList>
            <person name="Wang L."/>
            <person name="Wang S."/>
            <person name="He Q."/>
            <person name="Yu T."/>
            <person name="Li Q."/>
            <person name="Hong B."/>
        </authorList>
    </citation>
    <scope>NUCLEOTIDE SEQUENCE [LARGE SCALE GENOMIC DNA]</scope>
    <source>
        <strain evidence="2 3">C-1027</strain>
    </source>
</reference>
<dbReference type="InterPro" id="IPR041289">
    <property type="entry name" value="Bact_RF_family3"/>
</dbReference>
<gene>
    <name evidence="2" type="ORF">WQO_01195</name>
</gene>
<proteinExistence type="predicted"/>
<dbReference type="RefSeq" id="WP_010060771.1">
    <property type="nucleotide sequence ID" value="NZ_CP013738.1"/>
</dbReference>
<sequence>MDTDALTADLLRELRATRPYPALSLTMPTHRKAPDNAQDPVRLRNLVAEAGHRLDADPEVSREVAAALRAQLERAAGEVDPRGALDSLVLLVTTDEYRIWRLPRTAPERVVLSDTFLTRNLVAAKAQTRPFRALTVAADHATLWIGTGDAIRQEKTDGFPLTAPKEPPNPQREERIGDTPSTFTDEETRNFFRDVDEKLRTVLADDPRPLYLMGLAPALALLDEVGESSRSAIARVTKGAPADLPPAEVLRELRPALEEGAHQAAAEVENRLDNARSAHAFAGGLDEVWAAVREGRAGLVAVEEHFQATVRVADEHLEPVPEGTTQSADGAVREDIVDELVEAALDSGADVVFVEDDSLAEHGRIAAALRY</sequence>
<dbReference type="EMBL" id="CP013738">
    <property type="protein sequence ID" value="ALU92096.1"/>
    <property type="molecule type" value="Genomic_DNA"/>
</dbReference>
<accession>A0A0U2SPB8</accession>
<dbReference type="KEGG" id="sgb:WQO_01195"/>
<organism evidence="2 3">
    <name type="scientific">Streptomyces globisporus C-1027</name>
    <dbReference type="NCBI Taxonomy" id="1172567"/>
    <lineage>
        <taxon>Bacteria</taxon>
        <taxon>Bacillati</taxon>
        <taxon>Actinomycetota</taxon>
        <taxon>Actinomycetes</taxon>
        <taxon>Kitasatosporales</taxon>
        <taxon>Streptomycetaceae</taxon>
        <taxon>Streptomyces</taxon>
    </lineage>
</organism>
<name>A0A0U2SPB8_STRGL</name>
<dbReference type="STRING" id="1172567.WQO_01195"/>
<dbReference type="GeneID" id="27780901"/>
<dbReference type="AlphaFoldDB" id="A0A0U2SPB8"/>